<dbReference type="AlphaFoldDB" id="A0A9W6ZPL5"/>
<dbReference type="EMBL" id="BRXW01000477">
    <property type="protein sequence ID" value="GMH58197.1"/>
    <property type="molecule type" value="Genomic_DNA"/>
</dbReference>
<comment type="caution">
    <text evidence="1">The sequence shown here is derived from an EMBL/GenBank/DDBJ whole genome shotgun (WGS) entry which is preliminary data.</text>
</comment>
<gene>
    <name evidence="1" type="ORF">TrLO_g12551</name>
</gene>
<proteinExistence type="predicted"/>
<evidence type="ECO:0000313" key="1">
    <source>
        <dbReference type="EMBL" id="GMH58197.1"/>
    </source>
</evidence>
<protein>
    <submittedName>
        <fullName evidence="1">Uncharacterized protein</fullName>
    </submittedName>
</protein>
<reference evidence="2" key="1">
    <citation type="journal article" date="2023" name="Commun. Biol.">
        <title>Genome analysis of Parmales, the sister group of diatoms, reveals the evolutionary specialization of diatoms from phago-mixotrophs to photoautotrophs.</title>
        <authorList>
            <person name="Ban H."/>
            <person name="Sato S."/>
            <person name="Yoshikawa S."/>
            <person name="Yamada K."/>
            <person name="Nakamura Y."/>
            <person name="Ichinomiya M."/>
            <person name="Sato N."/>
            <person name="Blanc-Mathieu R."/>
            <person name="Endo H."/>
            <person name="Kuwata A."/>
            <person name="Ogata H."/>
        </authorList>
    </citation>
    <scope>NUCLEOTIDE SEQUENCE [LARGE SCALE GENOMIC DNA]</scope>
    <source>
        <strain evidence="2">NIES 3700</strain>
    </source>
</reference>
<accession>A0A9W6ZPL5</accession>
<sequence length="251" mass="28936">MKDVLQPLVTDLVHLKVLAIEAERMYDRDHGNGWLLRHPIQKMILFRQYILSAKGEAFLEQPLPKAVDLDEYDLNKSGGSIWKESVALKEENEEYEDYIKVVEPPPKPEKVVFGLTNNDHDEDEDEDEDEVKEQVKAEEVKAEVMEVVEGPNPEEEVFKIKREIKMENQASRNRNRSNYEVTRVAKIFDGIAFPGVVVTLNDDDEEPWWRVEYNAGDDEVLNEAKVKRGAELYRKEFGGSEGGGATKRRLF</sequence>
<dbReference type="OrthoDB" id="206433at2759"/>
<name>A0A9W6ZPL5_9STRA</name>
<organism evidence="1 2">
    <name type="scientific">Triparma laevis f. longispina</name>
    <dbReference type="NCBI Taxonomy" id="1714387"/>
    <lineage>
        <taxon>Eukaryota</taxon>
        <taxon>Sar</taxon>
        <taxon>Stramenopiles</taxon>
        <taxon>Ochrophyta</taxon>
        <taxon>Bolidophyceae</taxon>
        <taxon>Parmales</taxon>
        <taxon>Triparmaceae</taxon>
        <taxon>Triparma</taxon>
    </lineage>
</organism>
<keyword evidence="2" id="KW-1185">Reference proteome</keyword>
<dbReference type="Proteomes" id="UP001165122">
    <property type="component" value="Unassembled WGS sequence"/>
</dbReference>
<evidence type="ECO:0000313" key="2">
    <source>
        <dbReference type="Proteomes" id="UP001165122"/>
    </source>
</evidence>